<dbReference type="AlphaFoldDB" id="A0A1S3YXP5"/>
<dbReference type="InterPro" id="IPR038595">
    <property type="entry name" value="LOR_sf"/>
</dbReference>
<organism evidence="2 3">
    <name type="scientific">Nicotiana tabacum</name>
    <name type="common">Common tobacco</name>
    <dbReference type="NCBI Taxonomy" id="4097"/>
    <lineage>
        <taxon>Eukaryota</taxon>
        <taxon>Viridiplantae</taxon>
        <taxon>Streptophyta</taxon>
        <taxon>Embryophyta</taxon>
        <taxon>Tracheophyta</taxon>
        <taxon>Spermatophyta</taxon>
        <taxon>Magnoliopsida</taxon>
        <taxon>eudicotyledons</taxon>
        <taxon>Gunneridae</taxon>
        <taxon>Pentapetalae</taxon>
        <taxon>asterids</taxon>
        <taxon>lamiids</taxon>
        <taxon>Solanales</taxon>
        <taxon>Solanaceae</taxon>
        <taxon>Nicotianoideae</taxon>
        <taxon>Nicotianeae</taxon>
        <taxon>Nicotiana</taxon>
    </lineage>
</organism>
<gene>
    <name evidence="3" type="primary">LOC107781000</name>
</gene>
<evidence type="ECO:0000313" key="3">
    <source>
        <dbReference type="RefSeq" id="XP_016457111.1"/>
    </source>
</evidence>
<dbReference type="InterPro" id="IPR025659">
    <property type="entry name" value="Tubby-like_C"/>
</dbReference>
<dbReference type="RefSeq" id="XP_016457111.1">
    <property type="nucleotide sequence ID" value="XM_016601625.1"/>
</dbReference>
<reference evidence="3" key="2">
    <citation type="submission" date="2025-08" db="UniProtKB">
        <authorList>
            <consortium name="RefSeq"/>
        </authorList>
    </citation>
    <scope>IDENTIFICATION</scope>
    <source>
        <tissue evidence="3">Leaf</tissue>
    </source>
</reference>
<dbReference type="OrthoDB" id="1916253at2759"/>
<reference evidence="2" key="1">
    <citation type="journal article" date="2014" name="Nat. Commun.">
        <title>The tobacco genome sequence and its comparison with those of tomato and potato.</title>
        <authorList>
            <person name="Sierro N."/>
            <person name="Battey J.N."/>
            <person name="Ouadi S."/>
            <person name="Bakaher N."/>
            <person name="Bovet L."/>
            <person name="Willig A."/>
            <person name="Goepfert S."/>
            <person name="Peitsch M.C."/>
            <person name="Ivanov N.V."/>
        </authorList>
    </citation>
    <scope>NUCLEOTIDE SEQUENCE [LARGE SCALE GENOMIC DNA]</scope>
</reference>
<evidence type="ECO:0000313" key="2">
    <source>
        <dbReference type="Proteomes" id="UP000790787"/>
    </source>
</evidence>
<dbReference type="PANTHER" id="PTHR31087">
    <property type="match status" value="1"/>
</dbReference>
<evidence type="ECO:0000256" key="1">
    <source>
        <dbReference type="ARBA" id="ARBA00005437"/>
    </source>
</evidence>
<proteinExistence type="inferred from homology"/>
<dbReference type="Gene3D" id="2.40.160.200">
    <property type="entry name" value="LURP1-related"/>
    <property type="match status" value="1"/>
</dbReference>
<dbReference type="InterPro" id="IPR007612">
    <property type="entry name" value="LOR"/>
</dbReference>
<accession>A0A1S3YXP5</accession>
<dbReference type="GeneID" id="107781000"/>
<sequence>MATTINSNMAVVSKVFCSSSEVVLVVRRRPHVVNGGGFIVTNCAQNVIFKVDGCGILGKKEELILKDSYGHALLLIRKKGGVIEALSMQKKWRGYSKDFEGSEKLVFCLKEPKNSCFSKKMPIKISIEQKDYNDHKNFQISGYFPDRACSIIDSSGNVIAKVGARKEVQQVMPSNDVYTVTVKAGIDQAFVVGVIAILDYIYDGSTKC</sequence>
<dbReference type="Proteomes" id="UP000790787">
    <property type="component" value="Chromosome 8"/>
</dbReference>
<dbReference type="Pfam" id="PF04525">
    <property type="entry name" value="LOR"/>
    <property type="match status" value="1"/>
</dbReference>
<protein>
    <submittedName>
        <fullName evidence="3">Protein LURP-one-related 6-like</fullName>
    </submittedName>
</protein>
<dbReference type="KEGG" id="nta:107781000"/>
<dbReference type="PaxDb" id="4097-A0A1S3YXP5"/>
<dbReference type="RefSeq" id="XP_016457111.1">
    <property type="nucleotide sequence ID" value="XM_016601625.2"/>
</dbReference>
<dbReference type="PANTHER" id="PTHR31087:SF3">
    <property type="entry name" value="PROTEIN LURP-ONE-RELATED 6"/>
    <property type="match status" value="1"/>
</dbReference>
<dbReference type="SMR" id="A0A1S3YXP5"/>
<comment type="similarity">
    <text evidence="1">Belongs to the LOR family.</text>
</comment>
<dbReference type="STRING" id="4097.A0A1S3YXP5"/>
<dbReference type="SUPFAM" id="SSF54518">
    <property type="entry name" value="Tubby C-terminal domain-like"/>
    <property type="match status" value="1"/>
</dbReference>
<dbReference type="OMA" id="PENCYFD"/>
<name>A0A1S3YXP5_TOBAC</name>
<keyword evidence="2" id="KW-1185">Reference proteome</keyword>